<evidence type="ECO:0000256" key="1">
    <source>
        <dbReference type="SAM" id="MobiDB-lite"/>
    </source>
</evidence>
<gene>
    <name evidence="2" type="ORF">NCTC11685_04635</name>
</gene>
<name>A0A7H4PG46_9ENTR</name>
<dbReference type="EMBL" id="UGMS01000002">
    <property type="protein sequence ID" value="STW71007.1"/>
    <property type="molecule type" value="Genomic_DNA"/>
</dbReference>
<evidence type="ECO:0000313" key="3">
    <source>
        <dbReference type="Proteomes" id="UP000254863"/>
    </source>
</evidence>
<reference evidence="2 3" key="1">
    <citation type="submission" date="2018-06" db="EMBL/GenBank/DDBJ databases">
        <authorList>
            <consortium name="Pathogen Informatics"/>
            <person name="Doyle S."/>
        </authorList>
    </citation>
    <scope>NUCLEOTIDE SEQUENCE [LARGE SCALE GENOMIC DNA]</scope>
    <source>
        <strain evidence="2 3">NCTC11685</strain>
    </source>
</reference>
<comment type="caution">
    <text evidence="2">The sequence shown here is derived from an EMBL/GenBank/DDBJ whole genome shotgun (WGS) entry which is preliminary data.</text>
</comment>
<evidence type="ECO:0000313" key="2">
    <source>
        <dbReference type="EMBL" id="STW71007.1"/>
    </source>
</evidence>
<protein>
    <submittedName>
        <fullName evidence="2">Uncharacterized protein</fullName>
    </submittedName>
</protein>
<sequence>MLFLNVFQHFGQPDLSLRVTLLKLAQNGEQPLAWENAVDHQIQPGPGAVSQGGGMGFDIREGLQQRLKPGRAAARLPGSAPRDGPMASAA</sequence>
<accession>A0A7H4PG46</accession>
<feature type="region of interest" description="Disordered" evidence="1">
    <location>
        <begin position="68"/>
        <end position="90"/>
    </location>
</feature>
<proteinExistence type="predicted"/>
<organism evidence="2 3">
    <name type="scientific">Klebsiella michiganensis</name>
    <dbReference type="NCBI Taxonomy" id="1134687"/>
    <lineage>
        <taxon>Bacteria</taxon>
        <taxon>Pseudomonadati</taxon>
        <taxon>Pseudomonadota</taxon>
        <taxon>Gammaproteobacteria</taxon>
        <taxon>Enterobacterales</taxon>
        <taxon>Enterobacteriaceae</taxon>
        <taxon>Klebsiella/Raoultella group</taxon>
        <taxon>Klebsiella</taxon>
    </lineage>
</organism>
<dbReference type="Proteomes" id="UP000254863">
    <property type="component" value="Unassembled WGS sequence"/>
</dbReference>
<dbReference type="AlphaFoldDB" id="A0A7H4PG46"/>